<evidence type="ECO:0000256" key="1">
    <source>
        <dbReference type="SAM" id="MobiDB-lite"/>
    </source>
</evidence>
<feature type="compositionally biased region" description="Basic and acidic residues" evidence="1">
    <location>
        <begin position="82"/>
        <end position="109"/>
    </location>
</feature>
<sequence>MHKEETIDRDNGEEPNGTLEEPNVYRRLPKGKKAKEYITEEKNLVDATEREATSEKERVDNGSSVVLNGVLKKRGRLPKGKNAKENITEEKNLEENATEREATSEKEMVDNDSGVVVNGTPKKRGRPKKNNISSENGDKLIPEDMANDGKDQPGEAAKDNVDEHKEDAPKEGVGCQEQNETTENKRGCGRSKKVKQGPESESIERTSEIENPANNVKKRGRPKKVKQDIKSESRERTSEIENPANNVKKDIKGEGPKEASLKRKGGRRKLAHYPLEFPVNKVIFRYGVRSNAKMDKELKAEDKGRASDEEDQAECPKENNMSSENGDKLIIEDMAIDGKDQPAEAAKDNVDKHKEDAPKEEVRCKRGRGRPKKVKQDIESESIEKTSEIENSANKIKKDIKGGGPKEVGMKRKQGRSNAKVDKQLKAEDKRRASDEEDLAERPKENNISSENGDKLIPEDMAIDRKDQPDEAATYNVDKHKEDVPNEVVSGQEQNEATKNIKGRGRSKKGNEDADADAETKQKLIEEPVKRKRGRPPKAKVKNEKNLASEKEEKRAGGNFEDQKNLAEEAAQEMSKEVPKAVTEKNSKDFESPSRGENVKA</sequence>
<feature type="compositionally biased region" description="Basic and acidic residues" evidence="1">
    <location>
        <begin position="419"/>
        <end position="445"/>
    </location>
</feature>
<feature type="compositionally biased region" description="Basic and acidic residues" evidence="1">
    <location>
        <begin position="518"/>
        <end position="529"/>
    </location>
</feature>
<organism evidence="2 3">
    <name type="scientific">Carex littledalei</name>
    <dbReference type="NCBI Taxonomy" id="544730"/>
    <lineage>
        <taxon>Eukaryota</taxon>
        <taxon>Viridiplantae</taxon>
        <taxon>Streptophyta</taxon>
        <taxon>Embryophyta</taxon>
        <taxon>Tracheophyta</taxon>
        <taxon>Spermatophyta</taxon>
        <taxon>Magnoliopsida</taxon>
        <taxon>Liliopsida</taxon>
        <taxon>Poales</taxon>
        <taxon>Cyperaceae</taxon>
        <taxon>Cyperoideae</taxon>
        <taxon>Cariceae</taxon>
        <taxon>Carex</taxon>
        <taxon>Carex subgen. Euthyceras</taxon>
    </lineage>
</organism>
<feature type="compositionally biased region" description="Basic residues" evidence="1">
    <location>
        <begin position="71"/>
        <end position="81"/>
    </location>
</feature>
<feature type="compositionally biased region" description="Basic and acidic residues" evidence="1">
    <location>
        <begin position="452"/>
        <end position="469"/>
    </location>
</feature>
<dbReference type="InterPro" id="IPR017956">
    <property type="entry name" value="AT_hook_DNA-bd_motif"/>
</dbReference>
<feature type="compositionally biased region" description="Basic and acidic residues" evidence="1">
    <location>
        <begin position="574"/>
        <end position="601"/>
    </location>
</feature>
<feature type="region of interest" description="Disordered" evidence="1">
    <location>
        <begin position="70"/>
        <end position="267"/>
    </location>
</feature>
<feature type="compositionally biased region" description="Polar residues" evidence="1">
    <location>
        <begin position="489"/>
        <end position="498"/>
    </location>
</feature>
<feature type="compositionally biased region" description="Basic residues" evidence="1">
    <location>
        <begin position="530"/>
        <end position="540"/>
    </location>
</feature>
<feature type="compositionally biased region" description="Basic and acidic residues" evidence="1">
    <location>
        <begin position="1"/>
        <end position="12"/>
    </location>
</feature>
<protein>
    <submittedName>
        <fullName evidence="2">Uncharacterized protein</fullName>
    </submittedName>
</protein>
<feature type="compositionally biased region" description="Basic and acidic residues" evidence="1">
    <location>
        <begin position="225"/>
        <end position="239"/>
    </location>
</feature>
<dbReference type="PRINTS" id="PR00929">
    <property type="entry name" value="ATHOOK"/>
</dbReference>
<dbReference type="AlphaFoldDB" id="A0A833QSC2"/>
<feature type="compositionally biased region" description="Basic and acidic residues" evidence="1">
    <location>
        <begin position="325"/>
        <end position="364"/>
    </location>
</feature>
<feature type="compositionally biased region" description="Basic and acidic residues" evidence="1">
    <location>
        <begin position="374"/>
        <end position="388"/>
    </location>
</feature>
<dbReference type="EMBL" id="SWLB01000011">
    <property type="protein sequence ID" value="KAF3332390.1"/>
    <property type="molecule type" value="Genomic_DNA"/>
</dbReference>
<accession>A0A833QSC2</accession>
<feature type="compositionally biased region" description="Basic and acidic residues" evidence="1">
    <location>
        <begin position="196"/>
        <end position="208"/>
    </location>
</feature>
<name>A0A833QSC2_9POAL</name>
<feature type="compositionally biased region" description="Basic and acidic residues" evidence="1">
    <location>
        <begin position="541"/>
        <end position="567"/>
    </location>
</feature>
<feature type="compositionally biased region" description="Basic and acidic residues" evidence="1">
    <location>
        <begin position="247"/>
        <end position="261"/>
    </location>
</feature>
<dbReference type="SMART" id="SM00384">
    <property type="entry name" value="AT_hook"/>
    <property type="match status" value="6"/>
</dbReference>
<gene>
    <name evidence="2" type="ORF">FCM35_KLT01967</name>
</gene>
<evidence type="ECO:0000313" key="2">
    <source>
        <dbReference type="EMBL" id="KAF3332390.1"/>
    </source>
</evidence>
<keyword evidence="3" id="KW-1185">Reference proteome</keyword>
<feature type="region of interest" description="Disordered" evidence="1">
    <location>
        <begin position="1"/>
        <end position="33"/>
    </location>
</feature>
<feature type="region of interest" description="Disordered" evidence="1">
    <location>
        <begin position="292"/>
        <end position="601"/>
    </location>
</feature>
<feature type="compositionally biased region" description="Basic and acidic residues" evidence="1">
    <location>
        <begin position="136"/>
        <end position="170"/>
    </location>
</feature>
<feature type="compositionally biased region" description="Basic and acidic residues" evidence="1">
    <location>
        <begin position="292"/>
        <end position="307"/>
    </location>
</feature>
<dbReference type="GO" id="GO:0003677">
    <property type="term" value="F:DNA binding"/>
    <property type="evidence" value="ECO:0007669"/>
    <property type="project" value="InterPro"/>
</dbReference>
<reference evidence="2" key="1">
    <citation type="submission" date="2020-01" db="EMBL/GenBank/DDBJ databases">
        <title>Genome sequence of Kobresia littledalei, the first chromosome-level genome in the family Cyperaceae.</title>
        <authorList>
            <person name="Qu G."/>
        </authorList>
    </citation>
    <scope>NUCLEOTIDE SEQUENCE</scope>
    <source>
        <strain evidence="2">C.B.Clarke</strain>
        <tissue evidence="2">Leaf</tissue>
    </source>
</reference>
<evidence type="ECO:0000313" key="3">
    <source>
        <dbReference type="Proteomes" id="UP000623129"/>
    </source>
</evidence>
<comment type="caution">
    <text evidence="2">The sequence shown here is derived from an EMBL/GenBank/DDBJ whole genome shotgun (WGS) entry which is preliminary data.</text>
</comment>
<dbReference type="Proteomes" id="UP000623129">
    <property type="component" value="Unassembled WGS sequence"/>
</dbReference>
<proteinExistence type="predicted"/>